<dbReference type="Proteomes" id="UP001139157">
    <property type="component" value="Unassembled WGS sequence"/>
</dbReference>
<keyword evidence="4" id="KW-1185">Reference proteome</keyword>
<dbReference type="EMBL" id="JAMRXG010000007">
    <property type="protein sequence ID" value="MCM6775575.1"/>
    <property type="molecule type" value="Genomic_DNA"/>
</dbReference>
<gene>
    <name evidence="3" type="ORF">NDR86_19040</name>
</gene>
<organism evidence="3 4">
    <name type="scientific">Nocardia pulmonis</name>
    <dbReference type="NCBI Taxonomy" id="2951408"/>
    <lineage>
        <taxon>Bacteria</taxon>
        <taxon>Bacillati</taxon>
        <taxon>Actinomycetota</taxon>
        <taxon>Actinomycetes</taxon>
        <taxon>Mycobacteriales</taxon>
        <taxon>Nocardiaceae</taxon>
        <taxon>Nocardia</taxon>
    </lineage>
</organism>
<accession>A0A9X2E9Y8</accession>
<proteinExistence type="predicted"/>
<feature type="transmembrane region" description="Helical" evidence="2">
    <location>
        <begin position="56"/>
        <end position="78"/>
    </location>
</feature>
<evidence type="ECO:0000256" key="2">
    <source>
        <dbReference type="SAM" id="Phobius"/>
    </source>
</evidence>
<name>A0A9X2E9Y8_9NOCA</name>
<dbReference type="RefSeq" id="WP_251913818.1">
    <property type="nucleotide sequence ID" value="NZ_JAMRXG010000007.1"/>
</dbReference>
<sequence length="265" mass="28492">MTYPPGSGPYGYGPQHQPPGWGQPGYQPPQPGWDPNQGYPGGGYPPPPPPKSNTGLIIGIVVATIAVLVVGAGALVLIDRNKRGEDNRATGTTTPELVTATETATPRGTATAQPVATKFSYREQAKDWNFRLGDVALHADWVDGRDASNCGDIEVGGKLTALGCQYVAEMVYRSERGGLMLTQYVLGMADADKAAAAVGRYTDEDLQPRPGSYIEDFTIGKWKDDSEKQFLVIILVTTTAAVDEETASKYLRYLHQDMLGALAFR</sequence>
<evidence type="ECO:0000256" key="1">
    <source>
        <dbReference type="SAM" id="MobiDB-lite"/>
    </source>
</evidence>
<keyword evidence="2" id="KW-1133">Transmembrane helix</keyword>
<keyword evidence="2" id="KW-0812">Transmembrane</keyword>
<protein>
    <submittedName>
        <fullName evidence="3">Uncharacterized protein</fullName>
    </submittedName>
</protein>
<comment type="caution">
    <text evidence="3">The sequence shown here is derived from an EMBL/GenBank/DDBJ whole genome shotgun (WGS) entry which is preliminary data.</text>
</comment>
<dbReference type="AlphaFoldDB" id="A0A9X2E9Y8"/>
<evidence type="ECO:0000313" key="4">
    <source>
        <dbReference type="Proteomes" id="UP001139157"/>
    </source>
</evidence>
<evidence type="ECO:0000313" key="3">
    <source>
        <dbReference type="EMBL" id="MCM6775575.1"/>
    </source>
</evidence>
<reference evidence="3" key="1">
    <citation type="submission" date="2022-06" db="EMBL/GenBank/DDBJ databases">
        <title>Novel species in genus nocardia.</title>
        <authorList>
            <person name="Li F."/>
        </authorList>
    </citation>
    <scope>NUCLEOTIDE SEQUENCE</scope>
    <source>
        <strain evidence="3">CDC141</strain>
    </source>
</reference>
<keyword evidence="2" id="KW-0472">Membrane</keyword>
<feature type="region of interest" description="Disordered" evidence="1">
    <location>
        <begin position="1"/>
        <end position="50"/>
    </location>
</feature>